<dbReference type="EMBL" id="FNXE01000048">
    <property type="protein sequence ID" value="SEH98817.1"/>
    <property type="molecule type" value="Genomic_DNA"/>
</dbReference>
<name>A0A1H6MLU0_9FLAO</name>
<evidence type="ECO:0000313" key="3">
    <source>
        <dbReference type="Proteomes" id="UP000199634"/>
    </source>
</evidence>
<dbReference type="SUPFAM" id="SSF52266">
    <property type="entry name" value="SGNH hydrolase"/>
    <property type="match status" value="1"/>
</dbReference>
<evidence type="ECO:0000256" key="1">
    <source>
        <dbReference type="SAM" id="SignalP"/>
    </source>
</evidence>
<dbReference type="OrthoDB" id="9764164at2"/>
<dbReference type="RefSeq" id="WP_091101854.1">
    <property type="nucleotide sequence ID" value="NZ_FNXE01000048.1"/>
</dbReference>
<keyword evidence="1" id="KW-0732">Signal</keyword>
<dbReference type="AlphaFoldDB" id="A0A1H6MLU0"/>
<organism evidence="2 3">
    <name type="scientific">Paenimyroides marinum</name>
    <dbReference type="NCBI Taxonomy" id="1159016"/>
    <lineage>
        <taxon>Bacteria</taxon>
        <taxon>Pseudomonadati</taxon>
        <taxon>Bacteroidota</taxon>
        <taxon>Flavobacteriia</taxon>
        <taxon>Flavobacteriales</taxon>
        <taxon>Flavobacteriaceae</taxon>
        <taxon>Paenimyroides</taxon>
    </lineage>
</organism>
<dbReference type="PROSITE" id="PS51257">
    <property type="entry name" value="PROKAR_LIPOPROTEIN"/>
    <property type="match status" value="1"/>
</dbReference>
<proteinExistence type="predicted"/>
<dbReference type="STRING" id="1159016.SAMN02927937_02568"/>
<reference evidence="2 3" key="1">
    <citation type="submission" date="2016-10" db="EMBL/GenBank/DDBJ databases">
        <authorList>
            <person name="de Groot N.N."/>
        </authorList>
    </citation>
    <scope>NUCLEOTIDE SEQUENCE [LARGE SCALE GENOMIC DNA]</scope>
    <source>
        <strain evidence="2 3">CGMCC 1.10825</strain>
    </source>
</reference>
<dbReference type="GO" id="GO:0016788">
    <property type="term" value="F:hydrolase activity, acting on ester bonds"/>
    <property type="evidence" value="ECO:0007669"/>
    <property type="project" value="UniProtKB-ARBA"/>
</dbReference>
<evidence type="ECO:0000313" key="2">
    <source>
        <dbReference type="EMBL" id="SEH98817.1"/>
    </source>
</evidence>
<feature type="signal peptide" evidence="1">
    <location>
        <begin position="1"/>
        <end position="18"/>
    </location>
</feature>
<gene>
    <name evidence="2" type="ORF">SAMN02927937_02568</name>
</gene>
<keyword evidence="3" id="KW-1185">Reference proteome</keyword>
<dbReference type="InterPro" id="IPR036514">
    <property type="entry name" value="SGNH_hydro_sf"/>
</dbReference>
<dbReference type="Proteomes" id="UP000199634">
    <property type="component" value="Unassembled WGS sequence"/>
</dbReference>
<keyword evidence="2" id="KW-0378">Hydrolase</keyword>
<feature type="chain" id="PRO_5011754398" evidence="1">
    <location>
        <begin position="19"/>
        <end position="518"/>
    </location>
</feature>
<dbReference type="Gene3D" id="3.40.50.1110">
    <property type="entry name" value="SGNH hydrolase"/>
    <property type="match status" value="2"/>
</dbReference>
<accession>A0A1H6MLU0</accession>
<sequence>MKKYQSIFLAAFAFSFVACEPEFENPVTNESYSRGEADFTTYVALGNSLTAGYMDGTMYRSGQQYSFPNLLAKQFAVVGGGSFTQPSFNDDVNDVGGLLFMGQPAAATRLILNMSTSGPENLTGTPTIEISDLQAKAYNNMGVPGAKSFHLLASGYGNLANMATGTANPYFVRHATSPNTTVLSDAMSLNPTFFTNWIGANDVLAYALSGGTGENQEGNTDPSTYSSNDITDPQVFEAAYKTIINTLTSNGAKGVVATIPDITSIPHFTTVPYNPLTAEALGGEAVVTQLNTSLLDPIKQILTAIGEGDRIQLYSTTSGNPLLITDETLTDVSATLTAALIANNYPAETAAVLGQVFGRARHATRSDLFVLGTSGIIGTASALPSPLDKLGVTFPLEDKYVLIPSEQQQIKTATDKFNDIIWSVSGSKKLAIADMNAIMRYLTTGIRLSDGQWYTADYFKGTENMNKVLFSLDGVHPNPRGYAFVANEIVKVINEHYKSNLPLLVPGNYPGVTIKASN</sequence>
<protein>
    <submittedName>
        <fullName evidence="2">GDSL-like Lipase/Acylhydrolase</fullName>
    </submittedName>
</protein>